<dbReference type="GO" id="GO:0008999">
    <property type="term" value="F:protein-N-terminal-alanine acetyltransferase activity"/>
    <property type="evidence" value="ECO:0007669"/>
    <property type="project" value="TreeGrafter"/>
</dbReference>
<evidence type="ECO:0000256" key="1">
    <source>
        <dbReference type="ARBA" id="ARBA00022679"/>
    </source>
</evidence>
<dbReference type="GO" id="GO:0005737">
    <property type="term" value="C:cytoplasm"/>
    <property type="evidence" value="ECO:0007669"/>
    <property type="project" value="TreeGrafter"/>
</dbReference>
<feature type="domain" description="N-acetyltransferase" evidence="4">
    <location>
        <begin position="16"/>
        <end position="175"/>
    </location>
</feature>
<dbReference type="CDD" id="cd04301">
    <property type="entry name" value="NAT_SF"/>
    <property type="match status" value="1"/>
</dbReference>
<evidence type="ECO:0000256" key="2">
    <source>
        <dbReference type="ARBA" id="ARBA00023315"/>
    </source>
</evidence>
<evidence type="ECO:0000313" key="6">
    <source>
        <dbReference type="Proteomes" id="UP000630887"/>
    </source>
</evidence>
<keyword evidence="2" id="KW-0012">Acyltransferase</keyword>
<protein>
    <recommendedName>
        <fullName evidence="4">N-acetyltransferase domain-containing protein</fullName>
    </recommendedName>
</protein>
<evidence type="ECO:0000256" key="3">
    <source>
        <dbReference type="ARBA" id="ARBA00038502"/>
    </source>
</evidence>
<comment type="similarity">
    <text evidence="3">Belongs to the acetyltransferase family. RimJ subfamily.</text>
</comment>
<keyword evidence="6" id="KW-1185">Reference proteome</keyword>
<proteinExistence type="inferred from homology"/>
<comment type="caution">
    <text evidence="5">The sequence shown here is derived from an EMBL/GenBank/DDBJ whole genome shotgun (WGS) entry which is preliminary data.</text>
</comment>
<reference evidence="5 6" key="1">
    <citation type="submission" date="2021-01" db="EMBL/GenBank/DDBJ databases">
        <title>Whole genome shotgun sequence of Catellatospora coxensis NBRC 107359.</title>
        <authorList>
            <person name="Komaki H."/>
            <person name="Tamura T."/>
        </authorList>
    </citation>
    <scope>NUCLEOTIDE SEQUENCE [LARGE SCALE GENOMIC DNA]</scope>
    <source>
        <strain evidence="5 6">NBRC 107359</strain>
    </source>
</reference>
<dbReference type="InterPro" id="IPR051531">
    <property type="entry name" value="N-acetyltransferase"/>
</dbReference>
<dbReference type="SUPFAM" id="SSF55729">
    <property type="entry name" value="Acyl-CoA N-acyltransferases (Nat)"/>
    <property type="match status" value="1"/>
</dbReference>
<name>A0A8J3KQ79_9ACTN</name>
<evidence type="ECO:0000259" key="4">
    <source>
        <dbReference type="PROSITE" id="PS51186"/>
    </source>
</evidence>
<accession>A0A8J3KQ79</accession>
<dbReference type="AlphaFoldDB" id="A0A8J3KQ79"/>
<dbReference type="EMBL" id="BONI01000006">
    <property type="protein sequence ID" value="GIG04258.1"/>
    <property type="molecule type" value="Genomic_DNA"/>
</dbReference>
<dbReference type="InterPro" id="IPR016181">
    <property type="entry name" value="Acyl_CoA_acyltransferase"/>
</dbReference>
<evidence type="ECO:0000313" key="5">
    <source>
        <dbReference type="EMBL" id="GIG04258.1"/>
    </source>
</evidence>
<keyword evidence="1" id="KW-0808">Transferase</keyword>
<dbReference type="Gene3D" id="3.40.630.30">
    <property type="match status" value="1"/>
</dbReference>
<gene>
    <name evidence="5" type="ORF">Cco03nite_09580</name>
</gene>
<dbReference type="Pfam" id="PF13302">
    <property type="entry name" value="Acetyltransf_3"/>
    <property type="match status" value="1"/>
</dbReference>
<dbReference type="PANTHER" id="PTHR43792">
    <property type="entry name" value="GNAT FAMILY, PUTATIVE (AFU_ORTHOLOGUE AFUA_3G00765)-RELATED-RELATED"/>
    <property type="match status" value="1"/>
</dbReference>
<sequence length="177" mass="19922">MSQGGGRVDGVTDQLVRLVPWSDDDLDLLRRVNTPEMKKHLGGPETEEKVLARHQRYLALPNGRMFRVALAGTGEPVGTIGHWDREWQGEQVYETGWSVLPEFQGRGIAVAAARALIEAARADGRHRWLHAYPGVDNVPSNAICRKAGFELVGPYDFEYPPGSLMRSNDWRYDLRKQ</sequence>
<dbReference type="PANTHER" id="PTHR43792:SF8">
    <property type="entry name" value="[RIBOSOMAL PROTEIN US5]-ALANINE N-ACETYLTRANSFERASE"/>
    <property type="match status" value="1"/>
</dbReference>
<dbReference type="InterPro" id="IPR000182">
    <property type="entry name" value="GNAT_dom"/>
</dbReference>
<dbReference type="PROSITE" id="PS51186">
    <property type="entry name" value="GNAT"/>
    <property type="match status" value="1"/>
</dbReference>
<organism evidence="5 6">
    <name type="scientific">Catellatospora coxensis</name>
    <dbReference type="NCBI Taxonomy" id="310354"/>
    <lineage>
        <taxon>Bacteria</taxon>
        <taxon>Bacillati</taxon>
        <taxon>Actinomycetota</taxon>
        <taxon>Actinomycetes</taxon>
        <taxon>Micromonosporales</taxon>
        <taxon>Micromonosporaceae</taxon>
        <taxon>Catellatospora</taxon>
    </lineage>
</organism>
<dbReference type="Proteomes" id="UP000630887">
    <property type="component" value="Unassembled WGS sequence"/>
</dbReference>